<gene>
    <name evidence="12" type="ORF">K505DRAFT_259494</name>
</gene>
<dbReference type="InterPro" id="IPR050777">
    <property type="entry name" value="SET2_Histone-Lys_MeTrsfase"/>
</dbReference>
<evidence type="ECO:0000256" key="4">
    <source>
        <dbReference type="ARBA" id="ARBA00022603"/>
    </source>
</evidence>
<feature type="compositionally biased region" description="Basic and acidic residues" evidence="8">
    <location>
        <begin position="632"/>
        <end position="642"/>
    </location>
</feature>
<protein>
    <recommendedName>
        <fullName evidence="14">SET domain-containing protein</fullName>
    </recommendedName>
</protein>
<reference evidence="12" key="1">
    <citation type="journal article" date="2020" name="Stud. Mycol.">
        <title>101 Dothideomycetes genomes: a test case for predicting lifestyles and emergence of pathogens.</title>
        <authorList>
            <person name="Haridas S."/>
            <person name="Albert R."/>
            <person name="Binder M."/>
            <person name="Bloem J."/>
            <person name="Labutti K."/>
            <person name="Salamov A."/>
            <person name="Andreopoulos B."/>
            <person name="Baker S."/>
            <person name="Barry K."/>
            <person name="Bills G."/>
            <person name="Bluhm B."/>
            <person name="Cannon C."/>
            <person name="Castanera R."/>
            <person name="Culley D."/>
            <person name="Daum C."/>
            <person name="Ezra D."/>
            <person name="Gonzalez J."/>
            <person name="Henrissat B."/>
            <person name="Kuo A."/>
            <person name="Liang C."/>
            <person name="Lipzen A."/>
            <person name="Lutzoni F."/>
            <person name="Magnuson J."/>
            <person name="Mondo S."/>
            <person name="Nolan M."/>
            <person name="Ohm R."/>
            <person name="Pangilinan J."/>
            <person name="Park H.-J."/>
            <person name="Ramirez L."/>
            <person name="Alfaro M."/>
            <person name="Sun H."/>
            <person name="Tritt A."/>
            <person name="Yoshinaga Y."/>
            <person name="Zwiers L.-H."/>
            <person name="Turgeon B."/>
            <person name="Goodwin S."/>
            <person name="Spatafora J."/>
            <person name="Crous P."/>
            <person name="Grigoriev I."/>
        </authorList>
    </citation>
    <scope>NUCLEOTIDE SEQUENCE</scope>
    <source>
        <strain evidence="12">CBS 109.77</strain>
    </source>
</reference>
<evidence type="ECO:0000259" key="10">
    <source>
        <dbReference type="PROSITE" id="PS50868"/>
    </source>
</evidence>
<dbReference type="OrthoDB" id="422362at2759"/>
<dbReference type="InterPro" id="IPR001214">
    <property type="entry name" value="SET_dom"/>
</dbReference>
<dbReference type="SMART" id="SM00570">
    <property type="entry name" value="AWS"/>
    <property type="match status" value="1"/>
</dbReference>
<feature type="compositionally biased region" description="Low complexity" evidence="8">
    <location>
        <begin position="1"/>
        <end position="42"/>
    </location>
</feature>
<feature type="region of interest" description="Disordered" evidence="8">
    <location>
        <begin position="854"/>
        <end position="878"/>
    </location>
</feature>
<dbReference type="Proteomes" id="UP000799757">
    <property type="component" value="Unassembled WGS sequence"/>
</dbReference>
<keyword evidence="13" id="KW-1185">Reference proteome</keyword>
<feature type="compositionally biased region" description="Basic residues" evidence="8">
    <location>
        <begin position="718"/>
        <end position="740"/>
    </location>
</feature>
<accession>A0A6A6WRQ8</accession>
<dbReference type="EMBL" id="MU002432">
    <property type="protein sequence ID" value="KAF2786624.1"/>
    <property type="molecule type" value="Genomic_DNA"/>
</dbReference>
<feature type="compositionally biased region" description="Basic residues" evidence="8">
    <location>
        <begin position="672"/>
        <end position="681"/>
    </location>
</feature>
<feature type="region of interest" description="Disordered" evidence="8">
    <location>
        <begin position="1"/>
        <end position="102"/>
    </location>
</feature>
<feature type="domain" description="Post-SET" evidence="10">
    <location>
        <begin position="555"/>
        <end position="571"/>
    </location>
</feature>
<evidence type="ECO:0000256" key="7">
    <source>
        <dbReference type="ARBA" id="ARBA00023242"/>
    </source>
</evidence>
<organism evidence="12 13">
    <name type="scientific">Melanomma pulvis-pyrius CBS 109.77</name>
    <dbReference type="NCBI Taxonomy" id="1314802"/>
    <lineage>
        <taxon>Eukaryota</taxon>
        <taxon>Fungi</taxon>
        <taxon>Dikarya</taxon>
        <taxon>Ascomycota</taxon>
        <taxon>Pezizomycotina</taxon>
        <taxon>Dothideomycetes</taxon>
        <taxon>Pleosporomycetidae</taxon>
        <taxon>Pleosporales</taxon>
        <taxon>Melanommataceae</taxon>
        <taxon>Melanomma</taxon>
    </lineage>
</organism>
<keyword evidence="4" id="KW-0489">Methyltransferase</keyword>
<evidence type="ECO:0000259" key="11">
    <source>
        <dbReference type="PROSITE" id="PS51215"/>
    </source>
</evidence>
<feature type="compositionally biased region" description="Acidic residues" evidence="8">
    <location>
        <begin position="158"/>
        <end position="168"/>
    </location>
</feature>
<evidence type="ECO:0000256" key="2">
    <source>
        <dbReference type="ARBA" id="ARBA00004286"/>
    </source>
</evidence>
<feature type="compositionally biased region" description="Basic residues" evidence="8">
    <location>
        <begin position="866"/>
        <end position="878"/>
    </location>
</feature>
<feature type="domain" description="AWS" evidence="11">
    <location>
        <begin position="374"/>
        <end position="421"/>
    </location>
</feature>
<dbReference type="PROSITE" id="PS50868">
    <property type="entry name" value="POST_SET"/>
    <property type="match status" value="1"/>
</dbReference>
<dbReference type="GO" id="GO:0005694">
    <property type="term" value="C:chromosome"/>
    <property type="evidence" value="ECO:0007669"/>
    <property type="project" value="UniProtKB-SubCell"/>
</dbReference>
<evidence type="ECO:0000256" key="8">
    <source>
        <dbReference type="SAM" id="MobiDB-lite"/>
    </source>
</evidence>
<feature type="region of interest" description="Disordered" evidence="8">
    <location>
        <begin position="138"/>
        <end position="168"/>
    </location>
</feature>
<dbReference type="Pfam" id="PF17907">
    <property type="entry name" value="AWS"/>
    <property type="match status" value="1"/>
</dbReference>
<dbReference type="InterPro" id="IPR003616">
    <property type="entry name" value="Post-SET_dom"/>
</dbReference>
<keyword evidence="7" id="KW-0539">Nucleus</keyword>
<feature type="region of interest" description="Disordered" evidence="8">
    <location>
        <begin position="227"/>
        <end position="263"/>
    </location>
</feature>
<comment type="subcellular location">
    <subcellularLocation>
        <location evidence="2">Chromosome</location>
    </subcellularLocation>
    <subcellularLocation>
        <location evidence="1">Nucleus</location>
    </subcellularLocation>
</comment>
<feature type="region of interest" description="Disordered" evidence="8">
    <location>
        <begin position="599"/>
        <end position="832"/>
    </location>
</feature>
<dbReference type="InterPro" id="IPR006560">
    <property type="entry name" value="AWS_dom"/>
</dbReference>
<evidence type="ECO:0000313" key="12">
    <source>
        <dbReference type="EMBL" id="KAF2786624.1"/>
    </source>
</evidence>
<proteinExistence type="predicted"/>
<dbReference type="SUPFAM" id="SSF82199">
    <property type="entry name" value="SET domain"/>
    <property type="match status" value="1"/>
</dbReference>
<dbReference type="FunFam" id="2.170.270.10:FF:000037">
    <property type="entry name" value="Histone-lysine N-methyltransferase"/>
    <property type="match status" value="1"/>
</dbReference>
<feature type="compositionally biased region" description="Polar residues" evidence="8">
    <location>
        <begin position="654"/>
        <end position="671"/>
    </location>
</feature>
<keyword evidence="5" id="KW-0808">Transferase</keyword>
<feature type="compositionally biased region" description="Pro residues" evidence="8">
    <location>
        <begin position="63"/>
        <end position="72"/>
    </location>
</feature>
<keyword evidence="6" id="KW-0949">S-adenosyl-L-methionine</keyword>
<evidence type="ECO:0000313" key="13">
    <source>
        <dbReference type="Proteomes" id="UP000799757"/>
    </source>
</evidence>
<evidence type="ECO:0000256" key="5">
    <source>
        <dbReference type="ARBA" id="ARBA00022679"/>
    </source>
</evidence>
<dbReference type="PANTHER" id="PTHR22884">
    <property type="entry name" value="SET DOMAIN PROTEINS"/>
    <property type="match status" value="1"/>
</dbReference>
<feature type="compositionally biased region" description="Polar residues" evidence="8">
    <location>
        <begin position="757"/>
        <end position="776"/>
    </location>
</feature>
<dbReference type="GO" id="GO:0042054">
    <property type="term" value="F:histone methyltransferase activity"/>
    <property type="evidence" value="ECO:0007669"/>
    <property type="project" value="InterPro"/>
</dbReference>
<feature type="compositionally biased region" description="Acidic residues" evidence="8">
    <location>
        <begin position="796"/>
        <end position="830"/>
    </location>
</feature>
<keyword evidence="3" id="KW-0158">Chromosome</keyword>
<evidence type="ECO:0000256" key="3">
    <source>
        <dbReference type="ARBA" id="ARBA00022454"/>
    </source>
</evidence>
<dbReference type="PROSITE" id="PS51215">
    <property type="entry name" value="AWS"/>
    <property type="match status" value="1"/>
</dbReference>
<dbReference type="InterPro" id="IPR046341">
    <property type="entry name" value="SET_dom_sf"/>
</dbReference>
<dbReference type="Gene3D" id="2.170.270.10">
    <property type="entry name" value="SET domain"/>
    <property type="match status" value="1"/>
</dbReference>
<dbReference type="AlphaFoldDB" id="A0A6A6WRQ8"/>
<evidence type="ECO:0008006" key="14">
    <source>
        <dbReference type="Google" id="ProtNLM"/>
    </source>
</evidence>
<name>A0A6A6WRQ8_9PLEO</name>
<feature type="domain" description="SET" evidence="9">
    <location>
        <begin position="431"/>
        <end position="547"/>
    </location>
</feature>
<dbReference type="SMART" id="SM00317">
    <property type="entry name" value="SET"/>
    <property type="match status" value="1"/>
</dbReference>
<sequence length="878" mass="97839">MAARDPSPTSSARSAATGRAGKQSASRSSMSASPPTSTPPTSHGDEASVASEMNKTDRLLEPPDGPASPPTPADAHATPLPASAVAPASEGRRSARSSRSSVVTYNVQILAGTAIHTPSKYLHKHHQEVLHGPIDRLQSEPESMLPPTLPRQPHPEDTPDSAEDTNDSAEEQLAIEAAQAAQRHNPPRAVDLRKEALRNLSAASEVIVKTLAGGKDFMKTMIRRSASDSHLVNSARQAAPRGPGRPRTARPPVPEHDTSESEEDTALAKLKGKEWLKAGLYVGQHRDFDARLSESQNRLKRKSVSTKENKVIPLPMFAGERLLKGNVFLDYRDFKLPYDTYNPLPRKVKVDGWAKLRRNRFIGSASALWKREKQDNSSCYCFPDDGCGEDCHNRIMAYECDSTNCKLTPEQCRNRPFSELKRRAKGNGYDYGVEVLQTGDRGYGVRAMRTFEPHQVIVEYAGEIITQDECERRMKQIYKKDKCYYLMSFDNKMIIDATRGTIARFVNHSCEPNCEMIKWTVSGEPRMALFAGSRGIMTGEELTYDYNFDPFSSKNIQECRCGTPSCRGVLGPKPKKPIQEERSLAATLLAGTKRKFSEVFGSRPENDGRKIRKKRKPSSIATAVLTRAQNAEARKKAARENALKSAAELHAQRASRQNRAMNRSVSEQLSSRKSKVPRKGTRVMIPKLRSTRLTTVGMKRKQQRSLSNPSRISTLGKHNPRVPKFKKPLPAKATKSRKPLPKSPSPDPEVSEVGENESPNITPNSLRSSKLKQTTLPFKPLKLNVPSSSDSSQEVDAFETAEEEEEEEEDDEYRADDENHDDDNNADSSDEFTLMYPSVKARYAKYKHSKAYQKKSLHKTGAGVKKTTKRTYARRLTR</sequence>
<dbReference type="GO" id="GO:0005634">
    <property type="term" value="C:nucleus"/>
    <property type="evidence" value="ECO:0007669"/>
    <property type="project" value="UniProtKB-SubCell"/>
</dbReference>
<dbReference type="GO" id="GO:0032259">
    <property type="term" value="P:methylation"/>
    <property type="evidence" value="ECO:0007669"/>
    <property type="project" value="UniProtKB-KW"/>
</dbReference>
<evidence type="ECO:0000256" key="1">
    <source>
        <dbReference type="ARBA" id="ARBA00004123"/>
    </source>
</evidence>
<dbReference type="Pfam" id="PF00856">
    <property type="entry name" value="SET"/>
    <property type="match status" value="1"/>
</dbReference>
<evidence type="ECO:0000259" key="9">
    <source>
        <dbReference type="PROSITE" id="PS50280"/>
    </source>
</evidence>
<evidence type="ECO:0000256" key="6">
    <source>
        <dbReference type="ARBA" id="ARBA00022691"/>
    </source>
</evidence>
<feature type="compositionally biased region" description="Low complexity" evidence="8">
    <location>
        <begin position="235"/>
        <end position="246"/>
    </location>
</feature>
<feature type="compositionally biased region" description="Polar residues" evidence="8">
    <location>
        <begin position="704"/>
        <end position="713"/>
    </location>
</feature>
<dbReference type="PROSITE" id="PS50280">
    <property type="entry name" value="SET"/>
    <property type="match status" value="1"/>
</dbReference>